<keyword evidence="3" id="KW-1185">Reference proteome</keyword>
<dbReference type="RefSeq" id="XP_033594157.1">
    <property type="nucleotide sequence ID" value="XM_033729533.1"/>
</dbReference>
<evidence type="ECO:0000313" key="3">
    <source>
        <dbReference type="Proteomes" id="UP000799767"/>
    </source>
</evidence>
<evidence type="ECO:0008006" key="4">
    <source>
        <dbReference type="Google" id="ProtNLM"/>
    </source>
</evidence>
<feature type="signal peptide" evidence="1">
    <location>
        <begin position="1"/>
        <end position="24"/>
    </location>
</feature>
<dbReference type="OrthoDB" id="5317242at2759"/>
<dbReference type="AlphaFoldDB" id="A0A6A6Q566"/>
<feature type="chain" id="PRO_5025485976" description="Pullulan synthetase" evidence="1">
    <location>
        <begin position="25"/>
        <end position="188"/>
    </location>
</feature>
<sequence>MPSFYQTTAILSLLSTLLPSPIAAAPTPAPLTNFLLITTTSPNPCTNTSALPNVSATSLFDPLDQTPFLLRLIGPGYDSLPRFNLSSSNANASLTTLTEGPEGFGEYVYTSIPPTQGAELTFLPPGAGKAVGGNGTLGLRGGFLLTVDGVAEGWAVCAGPEGEQVIAWKNSTTGCVDTYIQAVAKAPY</sequence>
<dbReference type="EMBL" id="MU001631">
    <property type="protein sequence ID" value="KAF2487588.1"/>
    <property type="molecule type" value="Genomic_DNA"/>
</dbReference>
<name>A0A6A6Q566_9PEZI</name>
<proteinExistence type="predicted"/>
<evidence type="ECO:0000313" key="2">
    <source>
        <dbReference type="EMBL" id="KAF2487588.1"/>
    </source>
</evidence>
<evidence type="ECO:0000256" key="1">
    <source>
        <dbReference type="SAM" id="SignalP"/>
    </source>
</evidence>
<protein>
    <recommendedName>
        <fullName evidence="4">Pullulan synthetase</fullName>
    </recommendedName>
</protein>
<organism evidence="2 3">
    <name type="scientific">Neohortaea acidophila</name>
    <dbReference type="NCBI Taxonomy" id="245834"/>
    <lineage>
        <taxon>Eukaryota</taxon>
        <taxon>Fungi</taxon>
        <taxon>Dikarya</taxon>
        <taxon>Ascomycota</taxon>
        <taxon>Pezizomycotina</taxon>
        <taxon>Dothideomycetes</taxon>
        <taxon>Dothideomycetidae</taxon>
        <taxon>Mycosphaerellales</taxon>
        <taxon>Teratosphaeriaceae</taxon>
        <taxon>Neohortaea</taxon>
    </lineage>
</organism>
<accession>A0A6A6Q566</accession>
<dbReference type="GeneID" id="54470535"/>
<dbReference type="Proteomes" id="UP000799767">
    <property type="component" value="Unassembled WGS sequence"/>
</dbReference>
<keyword evidence="1" id="KW-0732">Signal</keyword>
<reference evidence="2" key="1">
    <citation type="journal article" date="2020" name="Stud. Mycol.">
        <title>101 Dothideomycetes genomes: a test case for predicting lifestyles and emergence of pathogens.</title>
        <authorList>
            <person name="Haridas S."/>
            <person name="Albert R."/>
            <person name="Binder M."/>
            <person name="Bloem J."/>
            <person name="Labutti K."/>
            <person name="Salamov A."/>
            <person name="Andreopoulos B."/>
            <person name="Baker S."/>
            <person name="Barry K."/>
            <person name="Bills G."/>
            <person name="Bluhm B."/>
            <person name="Cannon C."/>
            <person name="Castanera R."/>
            <person name="Culley D."/>
            <person name="Daum C."/>
            <person name="Ezra D."/>
            <person name="Gonzalez J."/>
            <person name="Henrissat B."/>
            <person name="Kuo A."/>
            <person name="Liang C."/>
            <person name="Lipzen A."/>
            <person name="Lutzoni F."/>
            <person name="Magnuson J."/>
            <person name="Mondo S."/>
            <person name="Nolan M."/>
            <person name="Ohm R."/>
            <person name="Pangilinan J."/>
            <person name="Park H.-J."/>
            <person name="Ramirez L."/>
            <person name="Alfaro M."/>
            <person name="Sun H."/>
            <person name="Tritt A."/>
            <person name="Yoshinaga Y."/>
            <person name="Zwiers L.-H."/>
            <person name="Turgeon B."/>
            <person name="Goodwin S."/>
            <person name="Spatafora J."/>
            <person name="Crous P."/>
            <person name="Grigoriev I."/>
        </authorList>
    </citation>
    <scope>NUCLEOTIDE SEQUENCE</scope>
    <source>
        <strain evidence="2">CBS 113389</strain>
    </source>
</reference>
<gene>
    <name evidence="2" type="ORF">BDY17DRAFT_14314</name>
</gene>